<evidence type="ECO:0000313" key="2">
    <source>
        <dbReference type="EMBL" id="KAF0740705.1"/>
    </source>
</evidence>
<evidence type="ECO:0000313" key="3">
    <source>
        <dbReference type="Proteomes" id="UP000481153"/>
    </source>
</evidence>
<feature type="compositionally biased region" description="Polar residues" evidence="1">
    <location>
        <begin position="132"/>
        <end position="143"/>
    </location>
</feature>
<dbReference type="VEuPathDB" id="FungiDB:AeMF1_010118"/>
<evidence type="ECO:0000256" key="1">
    <source>
        <dbReference type="SAM" id="MobiDB-lite"/>
    </source>
</evidence>
<feature type="compositionally biased region" description="Low complexity" evidence="1">
    <location>
        <begin position="201"/>
        <end position="215"/>
    </location>
</feature>
<dbReference type="AlphaFoldDB" id="A0A6G0XK61"/>
<name>A0A6G0XK61_9STRA</name>
<sequence length="364" mass="40103">MVLRFVVRKKKCTFECLIESGQEALGDPFAYNLITKLVMQEVNVNKKVSLAELSSISTSSDENIPTFDVIAASSESAADFNKFRNYLLARNQAGVAVLPPQYWLVFLPEAEGKLMCMIIQQSTRSNRRLDSPSLSEISASPASRQEGKSDRPRTETQFYHAIKEESAAETTASQPHSIQTAWAASIKEEIVRDPTKDLLHAGQASQPAQAATQTGEELKPGNINTLTSANSALKSEEPTKVAPDDVNIPESTQVFETKKEIVDDSTSKPSNATQARISDVSAAVSSSSSVESVVALDAVKESSFDRFESAQMDESPKEESWDDLLRVHRSFHAAMYSIHARQREYDAKSGDLPFPSPNKRLKHF</sequence>
<dbReference type="EMBL" id="VJMJ01000047">
    <property type="protein sequence ID" value="KAF0740705.1"/>
    <property type="molecule type" value="Genomic_DNA"/>
</dbReference>
<gene>
    <name evidence="2" type="ORF">Ae201684_003938</name>
</gene>
<feature type="region of interest" description="Disordered" evidence="1">
    <location>
        <begin position="127"/>
        <end position="155"/>
    </location>
</feature>
<protein>
    <submittedName>
        <fullName evidence="2">Uncharacterized protein</fullName>
    </submittedName>
</protein>
<comment type="caution">
    <text evidence="2">The sequence shown here is derived from an EMBL/GenBank/DDBJ whole genome shotgun (WGS) entry which is preliminary data.</text>
</comment>
<reference evidence="2 3" key="1">
    <citation type="submission" date="2019-07" db="EMBL/GenBank/DDBJ databases">
        <title>Genomics analysis of Aphanomyces spp. identifies a new class of oomycete effector associated with host adaptation.</title>
        <authorList>
            <person name="Gaulin E."/>
        </authorList>
    </citation>
    <scope>NUCLEOTIDE SEQUENCE [LARGE SCALE GENOMIC DNA]</scope>
    <source>
        <strain evidence="2 3">ATCC 201684</strain>
    </source>
</reference>
<proteinExistence type="predicted"/>
<feature type="compositionally biased region" description="Basic and acidic residues" evidence="1">
    <location>
        <begin position="145"/>
        <end position="154"/>
    </location>
</feature>
<keyword evidence="3" id="KW-1185">Reference proteome</keyword>
<organism evidence="2 3">
    <name type="scientific">Aphanomyces euteiches</name>
    <dbReference type="NCBI Taxonomy" id="100861"/>
    <lineage>
        <taxon>Eukaryota</taxon>
        <taxon>Sar</taxon>
        <taxon>Stramenopiles</taxon>
        <taxon>Oomycota</taxon>
        <taxon>Saprolegniomycetes</taxon>
        <taxon>Saprolegniales</taxon>
        <taxon>Verrucalvaceae</taxon>
        <taxon>Aphanomyces</taxon>
    </lineage>
</organism>
<accession>A0A6G0XK61</accession>
<feature type="region of interest" description="Disordered" evidence="1">
    <location>
        <begin position="201"/>
        <end position="224"/>
    </location>
</feature>
<dbReference type="Proteomes" id="UP000481153">
    <property type="component" value="Unassembled WGS sequence"/>
</dbReference>